<evidence type="ECO:0000313" key="1">
    <source>
        <dbReference type="EMBL" id="KAE8980089.1"/>
    </source>
</evidence>
<dbReference type="EMBL" id="QXFU01002552">
    <property type="protein sequence ID" value="KAE8984337.1"/>
    <property type="molecule type" value="Genomic_DNA"/>
</dbReference>
<reference evidence="4 6" key="1">
    <citation type="submission" date="2018-09" db="EMBL/GenBank/DDBJ databases">
        <title>Genomic investigation of the strawberry pathogen Phytophthora fragariae indicates pathogenicity is determined by transcriptional variation in three key races.</title>
        <authorList>
            <person name="Adams T.M."/>
            <person name="Armitage A.D."/>
            <person name="Sobczyk M.K."/>
            <person name="Bates H.J."/>
            <person name="Dunwell J.M."/>
            <person name="Nellist C.F."/>
            <person name="Harrison R.J."/>
        </authorList>
    </citation>
    <scope>NUCLEOTIDE SEQUENCE [LARGE SCALE GENOMIC DNA]</scope>
    <source>
        <strain evidence="1 4">SCRP249</strain>
        <strain evidence="2 6">SCRP324</strain>
        <strain evidence="3 5">SCRP333</strain>
    </source>
</reference>
<organism evidence="2 6">
    <name type="scientific">Phytophthora rubi</name>
    <dbReference type="NCBI Taxonomy" id="129364"/>
    <lineage>
        <taxon>Eukaryota</taxon>
        <taxon>Sar</taxon>
        <taxon>Stramenopiles</taxon>
        <taxon>Oomycota</taxon>
        <taxon>Peronosporomycetes</taxon>
        <taxon>Peronosporales</taxon>
        <taxon>Peronosporaceae</taxon>
        <taxon>Phytophthora</taxon>
    </lineage>
</organism>
<evidence type="ECO:0000313" key="2">
    <source>
        <dbReference type="EMBL" id="KAE8984337.1"/>
    </source>
</evidence>
<evidence type="ECO:0000313" key="4">
    <source>
        <dbReference type="Proteomes" id="UP000429607"/>
    </source>
</evidence>
<accession>A0A6A3IR14</accession>
<gene>
    <name evidence="1" type="ORF">PR001_g24371</name>
    <name evidence="2" type="ORF">PR002_g22976</name>
    <name evidence="3" type="ORF">PR003_g23327</name>
</gene>
<evidence type="ECO:0000313" key="6">
    <source>
        <dbReference type="Proteomes" id="UP000435112"/>
    </source>
</evidence>
<dbReference type="Proteomes" id="UP000429607">
    <property type="component" value="Unassembled WGS sequence"/>
</dbReference>
<dbReference type="Proteomes" id="UP000435112">
    <property type="component" value="Unassembled WGS sequence"/>
</dbReference>
<dbReference type="EMBL" id="QXFT01002449">
    <property type="protein sequence ID" value="KAE9298103.1"/>
    <property type="molecule type" value="Genomic_DNA"/>
</dbReference>
<evidence type="ECO:0000313" key="5">
    <source>
        <dbReference type="Proteomes" id="UP000434957"/>
    </source>
</evidence>
<name>A0A6A3IR14_9STRA</name>
<protein>
    <submittedName>
        <fullName evidence="2">Uncharacterized protein</fullName>
    </submittedName>
</protein>
<dbReference type="Proteomes" id="UP000434957">
    <property type="component" value="Unassembled WGS sequence"/>
</dbReference>
<dbReference type="EMBL" id="QXFV01003089">
    <property type="protein sequence ID" value="KAE8980089.1"/>
    <property type="molecule type" value="Genomic_DNA"/>
</dbReference>
<sequence>MALPRCGLCRTILPSARALPWKIRGAGSVRYMHFALSRRGKHLLVAGVLDPGRCNVRNTVGCLGRAILSC</sequence>
<proteinExistence type="predicted"/>
<comment type="caution">
    <text evidence="2">The sequence shown here is derived from an EMBL/GenBank/DDBJ whole genome shotgun (WGS) entry which is preliminary data.</text>
</comment>
<dbReference type="AlphaFoldDB" id="A0A6A3IR14"/>
<evidence type="ECO:0000313" key="3">
    <source>
        <dbReference type="EMBL" id="KAE9298103.1"/>
    </source>
</evidence>
<keyword evidence="5" id="KW-1185">Reference proteome</keyword>